<dbReference type="Proteomes" id="UP000244855">
    <property type="component" value="Unassembled WGS sequence"/>
</dbReference>
<dbReference type="InterPro" id="IPR050776">
    <property type="entry name" value="Ank_Repeat/CDKN_Inhibitor"/>
</dbReference>
<evidence type="ECO:0000256" key="2">
    <source>
        <dbReference type="ARBA" id="ARBA00023043"/>
    </source>
</evidence>
<dbReference type="OrthoDB" id="539213at2759"/>
<evidence type="ECO:0000313" key="4">
    <source>
        <dbReference type="EMBL" id="PVH93602.1"/>
    </source>
</evidence>
<dbReference type="AlphaFoldDB" id="A0A2V1D6C6"/>
<evidence type="ECO:0000313" key="5">
    <source>
        <dbReference type="Proteomes" id="UP000244855"/>
    </source>
</evidence>
<accession>A0A2V1D6C6</accession>
<evidence type="ECO:0000256" key="1">
    <source>
        <dbReference type="ARBA" id="ARBA00022737"/>
    </source>
</evidence>
<dbReference type="PROSITE" id="PS50088">
    <property type="entry name" value="ANK_REPEAT"/>
    <property type="match status" value="2"/>
</dbReference>
<proteinExistence type="predicted"/>
<dbReference type="Pfam" id="PF12796">
    <property type="entry name" value="Ank_2"/>
    <property type="match status" value="1"/>
</dbReference>
<sequence>MRRLLAWGADPDHVTKHYWDEHDRSFKVSVLAMAAGMGDLAKVRTLVEAGANVHSQARRGVRLTATQAAAARGSAHVVRYLLELGAKPDEAPAYFRGRTALQFAAAGGYIGIITLLMEHGANPNEPRCPLEGRTAFEAAAENGRIDTLYFLTENGVDLASDGGEQHKNAKWLAEQKGHGGAVDTVEALYVQACQKQAASRMGILEAEASFRAFPDGDLWEI</sequence>
<dbReference type="EMBL" id="KZ805578">
    <property type="protein sequence ID" value="PVH93602.1"/>
    <property type="molecule type" value="Genomic_DNA"/>
</dbReference>
<organism evidence="4 5">
    <name type="scientific">Periconia macrospinosa</name>
    <dbReference type="NCBI Taxonomy" id="97972"/>
    <lineage>
        <taxon>Eukaryota</taxon>
        <taxon>Fungi</taxon>
        <taxon>Dikarya</taxon>
        <taxon>Ascomycota</taxon>
        <taxon>Pezizomycotina</taxon>
        <taxon>Dothideomycetes</taxon>
        <taxon>Pleosporomycetidae</taxon>
        <taxon>Pleosporales</taxon>
        <taxon>Massarineae</taxon>
        <taxon>Periconiaceae</taxon>
        <taxon>Periconia</taxon>
    </lineage>
</organism>
<dbReference type="PROSITE" id="PS50297">
    <property type="entry name" value="ANK_REP_REGION"/>
    <property type="match status" value="2"/>
</dbReference>
<feature type="repeat" description="ANK" evidence="3">
    <location>
        <begin position="96"/>
        <end position="124"/>
    </location>
</feature>
<dbReference type="SUPFAM" id="SSF48403">
    <property type="entry name" value="Ankyrin repeat"/>
    <property type="match status" value="1"/>
</dbReference>
<gene>
    <name evidence="4" type="ORF">DM02DRAFT_541193</name>
</gene>
<name>A0A2V1D6C6_9PLEO</name>
<dbReference type="PANTHER" id="PTHR24201">
    <property type="entry name" value="ANK_REP_REGION DOMAIN-CONTAINING PROTEIN"/>
    <property type="match status" value="1"/>
</dbReference>
<dbReference type="STRING" id="97972.A0A2V1D6C6"/>
<dbReference type="InterPro" id="IPR036770">
    <property type="entry name" value="Ankyrin_rpt-contain_sf"/>
</dbReference>
<reference evidence="4 5" key="1">
    <citation type="journal article" date="2018" name="Sci. Rep.">
        <title>Comparative genomics provides insights into the lifestyle and reveals functional heterogeneity of dark septate endophytic fungi.</title>
        <authorList>
            <person name="Knapp D.G."/>
            <person name="Nemeth J.B."/>
            <person name="Barry K."/>
            <person name="Hainaut M."/>
            <person name="Henrissat B."/>
            <person name="Johnson J."/>
            <person name="Kuo A."/>
            <person name="Lim J.H.P."/>
            <person name="Lipzen A."/>
            <person name="Nolan M."/>
            <person name="Ohm R.A."/>
            <person name="Tamas L."/>
            <person name="Grigoriev I.V."/>
            <person name="Spatafora J.W."/>
            <person name="Nagy L.G."/>
            <person name="Kovacs G.M."/>
        </authorList>
    </citation>
    <scope>NUCLEOTIDE SEQUENCE [LARGE SCALE GENOMIC DNA]</scope>
    <source>
        <strain evidence="4 5">DSE2036</strain>
    </source>
</reference>
<keyword evidence="2 3" id="KW-0040">ANK repeat</keyword>
<dbReference type="SMART" id="SM00248">
    <property type="entry name" value="ANK"/>
    <property type="match status" value="4"/>
</dbReference>
<protein>
    <submittedName>
        <fullName evidence="4">Ankyrin</fullName>
    </submittedName>
</protein>
<dbReference type="Gene3D" id="1.25.40.20">
    <property type="entry name" value="Ankyrin repeat-containing domain"/>
    <property type="match status" value="1"/>
</dbReference>
<feature type="repeat" description="ANK" evidence="3">
    <location>
        <begin position="131"/>
        <end position="163"/>
    </location>
</feature>
<dbReference type="InterPro" id="IPR002110">
    <property type="entry name" value="Ankyrin_rpt"/>
</dbReference>
<keyword evidence="1" id="KW-0677">Repeat</keyword>
<keyword evidence="5" id="KW-1185">Reference proteome</keyword>
<evidence type="ECO:0000256" key="3">
    <source>
        <dbReference type="PROSITE-ProRule" id="PRU00023"/>
    </source>
</evidence>